<organism evidence="3 4">
    <name type="scientific">Halogranum rubrum</name>
    <dbReference type="NCBI Taxonomy" id="553466"/>
    <lineage>
        <taxon>Archaea</taxon>
        <taxon>Methanobacteriati</taxon>
        <taxon>Methanobacteriota</taxon>
        <taxon>Stenosarchaea group</taxon>
        <taxon>Halobacteria</taxon>
        <taxon>Halobacteriales</taxon>
        <taxon>Haloferacaceae</taxon>
    </lineage>
</organism>
<dbReference type="Pfam" id="PF00534">
    <property type="entry name" value="Glycos_transf_1"/>
    <property type="match status" value="1"/>
</dbReference>
<feature type="domain" description="Glycosyltransferase subfamily 4-like N-terminal" evidence="2">
    <location>
        <begin position="33"/>
        <end position="210"/>
    </location>
</feature>
<dbReference type="STRING" id="553466.SAMN04487950_0409"/>
<evidence type="ECO:0000313" key="3">
    <source>
        <dbReference type="EMBL" id="SFK65442.1"/>
    </source>
</evidence>
<dbReference type="SUPFAM" id="SSF53756">
    <property type="entry name" value="UDP-Glycosyltransferase/glycogen phosphorylase"/>
    <property type="match status" value="1"/>
</dbReference>
<evidence type="ECO:0000259" key="2">
    <source>
        <dbReference type="Pfam" id="PF13439"/>
    </source>
</evidence>
<dbReference type="AlphaFoldDB" id="A0A1I4B9C0"/>
<name>A0A1I4B9C0_9EURY</name>
<proteinExistence type="predicted"/>
<dbReference type="EMBL" id="FOTC01000001">
    <property type="protein sequence ID" value="SFK65442.1"/>
    <property type="molecule type" value="Genomic_DNA"/>
</dbReference>
<keyword evidence="3" id="KW-0808">Transferase</keyword>
<evidence type="ECO:0000259" key="1">
    <source>
        <dbReference type="Pfam" id="PF00534"/>
    </source>
</evidence>
<dbReference type="PANTHER" id="PTHR45947:SF3">
    <property type="entry name" value="SULFOQUINOVOSYL TRANSFERASE SQD2"/>
    <property type="match status" value="1"/>
</dbReference>
<dbReference type="InterPro" id="IPR050194">
    <property type="entry name" value="Glycosyltransferase_grp1"/>
</dbReference>
<protein>
    <submittedName>
        <fullName evidence="3">Glycosyltransferase involved in cell wall bisynthesis</fullName>
    </submittedName>
</protein>
<gene>
    <name evidence="3" type="ORF">SAMN04487950_0409</name>
</gene>
<feature type="domain" description="Glycosyl transferase family 1" evidence="1">
    <location>
        <begin position="223"/>
        <end position="377"/>
    </location>
</feature>
<dbReference type="InterPro" id="IPR001296">
    <property type="entry name" value="Glyco_trans_1"/>
</dbReference>
<keyword evidence="4" id="KW-1185">Reference proteome</keyword>
<dbReference type="InterPro" id="IPR028098">
    <property type="entry name" value="Glyco_trans_4-like_N"/>
</dbReference>
<reference evidence="4" key="1">
    <citation type="submission" date="2016-10" db="EMBL/GenBank/DDBJ databases">
        <authorList>
            <person name="Varghese N."/>
            <person name="Submissions S."/>
        </authorList>
    </citation>
    <scope>NUCLEOTIDE SEQUENCE [LARGE SCALE GENOMIC DNA]</scope>
    <source>
        <strain evidence="4">CGMCC 1.7738</strain>
    </source>
</reference>
<dbReference type="RefSeq" id="WP_089865075.1">
    <property type="nucleotide sequence ID" value="NZ_FOTC01000001.1"/>
</dbReference>
<accession>A0A1I4B9C0</accession>
<dbReference type="PANTHER" id="PTHR45947">
    <property type="entry name" value="SULFOQUINOVOSYL TRANSFERASE SQD2"/>
    <property type="match status" value="1"/>
</dbReference>
<dbReference type="GO" id="GO:0016757">
    <property type="term" value="F:glycosyltransferase activity"/>
    <property type="evidence" value="ECO:0007669"/>
    <property type="project" value="InterPro"/>
</dbReference>
<evidence type="ECO:0000313" key="4">
    <source>
        <dbReference type="Proteomes" id="UP000199607"/>
    </source>
</evidence>
<sequence length="408" mass="45164">MRSQSTTSSVDPESESLAITYFNNEDPSTDAAGGGEVRMWEEATFLAQEGHNVTLVCGRSDPNLPPVRRDEGVTVRTIKTVPDWLARFESAYFYLSRSLFALFSLVYLLDGGIKETDIAIDNLTPHPSLAGLIAPILGIPATAIVHEFHDQTALRKYNPIIGLIQLIAQNSLRIGIYDAVVVPNEVTKQELKDFGVRSPVTVIPNGIHLDEYATNPVYSDDLKYDFVAISRLVHRKGIDRLLDSFAEVVTKCPDATLAIAGKGPKRDQYIEKCQLLNIEDNVEFLGYVEESTKAGLLKQSDVFVSPSRQEGFGIVVLEALAAGIPVVANDLPIFRSWIPSSSVEFVDADCSSSFASSLSRIYDDETKQAQLSLRGQKVAKNYSWDKVAIKSESVYKKLVKEESDRYKY</sequence>
<dbReference type="Pfam" id="PF13439">
    <property type="entry name" value="Glyco_transf_4"/>
    <property type="match status" value="1"/>
</dbReference>
<dbReference type="Gene3D" id="3.40.50.2000">
    <property type="entry name" value="Glycogen Phosphorylase B"/>
    <property type="match status" value="2"/>
</dbReference>
<dbReference type="CDD" id="cd03801">
    <property type="entry name" value="GT4_PimA-like"/>
    <property type="match status" value="1"/>
</dbReference>
<dbReference type="Proteomes" id="UP000199607">
    <property type="component" value="Unassembled WGS sequence"/>
</dbReference>